<evidence type="ECO:0000313" key="2">
    <source>
        <dbReference type="EMBL" id="CBY37715.1"/>
    </source>
</evidence>
<dbReference type="Proteomes" id="UP000011014">
    <property type="component" value="Unassembled WGS sequence"/>
</dbReference>
<gene>
    <name evidence="2" type="ORF">GSOID_T00031198001</name>
</gene>
<evidence type="ECO:0000256" key="1">
    <source>
        <dbReference type="SAM" id="MobiDB-lite"/>
    </source>
</evidence>
<organism evidence="2">
    <name type="scientific">Oikopleura dioica</name>
    <name type="common">Tunicate</name>
    <dbReference type="NCBI Taxonomy" id="34765"/>
    <lineage>
        <taxon>Eukaryota</taxon>
        <taxon>Metazoa</taxon>
        <taxon>Chordata</taxon>
        <taxon>Tunicata</taxon>
        <taxon>Appendicularia</taxon>
        <taxon>Copelata</taxon>
        <taxon>Oikopleuridae</taxon>
        <taxon>Oikopleura</taxon>
    </lineage>
</organism>
<reference evidence="2" key="1">
    <citation type="journal article" date="2010" name="Science">
        <title>Plasticity of animal genome architecture unmasked by rapid evolution of a pelagic tunicate.</title>
        <authorList>
            <person name="Denoeud F."/>
            <person name="Henriet S."/>
            <person name="Mungpakdee S."/>
            <person name="Aury J.M."/>
            <person name="Da Silva C."/>
            <person name="Brinkmann H."/>
            <person name="Mikhaleva J."/>
            <person name="Olsen L.C."/>
            <person name="Jubin C."/>
            <person name="Canestro C."/>
            <person name="Bouquet J.M."/>
            <person name="Danks G."/>
            <person name="Poulain J."/>
            <person name="Campsteijn C."/>
            <person name="Adamski M."/>
            <person name="Cross I."/>
            <person name="Yadetie F."/>
            <person name="Muffato M."/>
            <person name="Louis A."/>
            <person name="Butcher S."/>
            <person name="Tsagkogeorga G."/>
            <person name="Konrad A."/>
            <person name="Singh S."/>
            <person name="Jensen M.F."/>
            <person name="Cong E.H."/>
            <person name="Eikeseth-Otteraa H."/>
            <person name="Noel B."/>
            <person name="Anthouard V."/>
            <person name="Porcel B.M."/>
            <person name="Kachouri-Lafond R."/>
            <person name="Nishino A."/>
            <person name="Ugolini M."/>
            <person name="Chourrout P."/>
            <person name="Nishida H."/>
            <person name="Aasland R."/>
            <person name="Huzurbazar S."/>
            <person name="Westhof E."/>
            <person name="Delsuc F."/>
            <person name="Lehrach H."/>
            <person name="Reinhardt R."/>
            <person name="Weissenbach J."/>
            <person name="Roy S.W."/>
            <person name="Artiguenave F."/>
            <person name="Postlethwait J.H."/>
            <person name="Manak J.R."/>
            <person name="Thompson E.M."/>
            <person name="Jaillon O."/>
            <person name="Du Pasquier L."/>
            <person name="Boudinot P."/>
            <person name="Liberles D.A."/>
            <person name="Volff J.N."/>
            <person name="Philippe H."/>
            <person name="Lenhard B."/>
            <person name="Roest Crollius H."/>
            <person name="Wincker P."/>
            <person name="Chourrout D."/>
        </authorList>
    </citation>
    <scope>NUCLEOTIDE SEQUENCE [LARGE SCALE GENOMIC DNA]</scope>
</reference>
<name>E4YQH0_OIKDI</name>
<feature type="compositionally biased region" description="Basic and acidic residues" evidence="1">
    <location>
        <begin position="167"/>
        <end position="179"/>
    </location>
</feature>
<dbReference type="AlphaFoldDB" id="E4YQH0"/>
<protein>
    <submittedName>
        <fullName evidence="2">Uncharacterized protein</fullName>
    </submittedName>
</protein>
<sequence>MDWEKVSKVVRCTVNADLEDGNTMAFGNQQLGNSRFKSAIDTVQHNRSKILQLSKLKMKGTQDSIQRLANTTGLAVPARRLSRKLSNASELNFASEWTTRSPSRVNLVRKESSTENQGTAGGQGRTRSQRTSLVSNMAGAAKLQQQQAENHSVVDKLNSSQDNPPSEIEKKRADMEVSS</sequence>
<feature type="compositionally biased region" description="Polar residues" evidence="1">
    <location>
        <begin position="125"/>
        <end position="135"/>
    </location>
</feature>
<accession>E4YQH0</accession>
<dbReference type="EMBL" id="FN655042">
    <property type="protein sequence ID" value="CBY37715.1"/>
    <property type="molecule type" value="Genomic_DNA"/>
</dbReference>
<feature type="region of interest" description="Disordered" evidence="1">
    <location>
        <begin position="104"/>
        <end position="179"/>
    </location>
</feature>
<proteinExistence type="predicted"/>